<dbReference type="AlphaFoldDB" id="A0A2G9ZMN6"/>
<evidence type="ECO:0000259" key="17">
    <source>
        <dbReference type="PROSITE" id="PS51217"/>
    </source>
</evidence>
<dbReference type="Gene3D" id="3.40.50.300">
    <property type="entry name" value="P-loop containing nucleotide triphosphate hydrolases"/>
    <property type="match status" value="2"/>
</dbReference>
<dbReference type="GO" id="GO:0004527">
    <property type="term" value="F:exonuclease activity"/>
    <property type="evidence" value="ECO:0007669"/>
    <property type="project" value="UniProtKB-KW"/>
</dbReference>
<feature type="domain" description="UvrD-like helicase C-terminal" evidence="17">
    <location>
        <begin position="321"/>
        <end position="611"/>
    </location>
</feature>
<gene>
    <name evidence="18" type="ORF">COX21_02920</name>
</gene>
<dbReference type="GO" id="GO:0043138">
    <property type="term" value="F:3'-5' DNA helicase activity"/>
    <property type="evidence" value="ECO:0007669"/>
    <property type="project" value="UniProtKB-EC"/>
</dbReference>
<evidence type="ECO:0000256" key="9">
    <source>
        <dbReference type="ARBA" id="ARBA00023125"/>
    </source>
</evidence>
<dbReference type="InterPro" id="IPR038726">
    <property type="entry name" value="PDDEXK_AddAB-type"/>
</dbReference>
<dbReference type="GO" id="GO:0003677">
    <property type="term" value="F:DNA binding"/>
    <property type="evidence" value="ECO:0007669"/>
    <property type="project" value="UniProtKB-KW"/>
</dbReference>
<evidence type="ECO:0000256" key="13">
    <source>
        <dbReference type="ARBA" id="ARBA00034808"/>
    </source>
</evidence>
<evidence type="ECO:0000256" key="5">
    <source>
        <dbReference type="ARBA" id="ARBA00022801"/>
    </source>
</evidence>
<keyword evidence="2" id="KW-0540">Nuclease</keyword>
<dbReference type="Proteomes" id="UP000231408">
    <property type="component" value="Unassembled WGS sequence"/>
</dbReference>
<evidence type="ECO:0000256" key="3">
    <source>
        <dbReference type="ARBA" id="ARBA00022741"/>
    </source>
</evidence>
<dbReference type="GO" id="GO:0005524">
    <property type="term" value="F:ATP binding"/>
    <property type="evidence" value="ECO:0007669"/>
    <property type="project" value="UniProtKB-UniRule"/>
</dbReference>
<keyword evidence="4" id="KW-0227">DNA damage</keyword>
<feature type="binding site" evidence="15">
    <location>
        <begin position="28"/>
        <end position="35"/>
    </location>
    <ligand>
        <name>ATP</name>
        <dbReference type="ChEBI" id="CHEBI:30616"/>
    </ligand>
</feature>
<dbReference type="PANTHER" id="PTHR11070">
    <property type="entry name" value="UVRD / RECB / PCRA DNA HELICASE FAMILY MEMBER"/>
    <property type="match status" value="1"/>
</dbReference>
<comment type="caution">
    <text evidence="18">The sequence shown here is derived from an EMBL/GenBank/DDBJ whole genome shotgun (WGS) entry which is preliminary data.</text>
</comment>
<keyword evidence="10" id="KW-0234">DNA repair</keyword>
<proteinExistence type="inferred from homology"/>
<evidence type="ECO:0000259" key="16">
    <source>
        <dbReference type="PROSITE" id="PS51198"/>
    </source>
</evidence>
<keyword evidence="3 15" id="KW-0547">Nucleotide-binding</keyword>
<keyword evidence="9" id="KW-0238">DNA-binding</keyword>
<comment type="catalytic activity">
    <reaction evidence="12">
        <text>Couples ATP hydrolysis with the unwinding of duplex DNA by translocating in the 3'-5' direction.</text>
        <dbReference type="EC" id="5.6.2.4"/>
    </reaction>
</comment>
<dbReference type="InterPro" id="IPR014016">
    <property type="entry name" value="UvrD-like_ATP-bd"/>
</dbReference>
<dbReference type="PANTHER" id="PTHR11070:SF2">
    <property type="entry name" value="ATP-DEPENDENT DNA HELICASE SRS2"/>
    <property type="match status" value="1"/>
</dbReference>
<dbReference type="Gene3D" id="1.10.486.10">
    <property type="entry name" value="PCRA, domain 4"/>
    <property type="match status" value="1"/>
</dbReference>
<dbReference type="CDD" id="cd17932">
    <property type="entry name" value="DEXQc_UvrD"/>
    <property type="match status" value="1"/>
</dbReference>
<dbReference type="InterPro" id="IPR027417">
    <property type="entry name" value="P-loop_NTPase"/>
</dbReference>
<dbReference type="Pfam" id="PF00580">
    <property type="entry name" value="UvrD-helicase"/>
    <property type="match status" value="1"/>
</dbReference>
<name>A0A2G9ZMN6_9BACT</name>
<evidence type="ECO:0000313" key="19">
    <source>
        <dbReference type="Proteomes" id="UP000231408"/>
    </source>
</evidence>
<evidence type="ECO:0000256" key="10">
    <source>
        <dbReference type="ARBA" id="ARBA00023204"/>
    </source>
</evidence>
<evidence type="ECO:0000256" key="7">
    <source>
        <dbReference type="ARBA" id="ARBA00022839"/>
    </source>
</evidence>
<reference evidence="18 19" key="1">
    <citation type="submission" date="2017-09" db="EMBL/GenBank/DDBJ databases">
        <title>Depth-based differentiation of microbial function through sediment-hosted aquifers and enrichment of novel symbionts in the deep terrestrial subsurface.</title>
        <authorList>
            <person name="Probst A.J."/>
            <person name="Ladd B."/>
            <person name="Jarett J.K."/>
            <person name="Geller-Mcgrath D.E."/>
            <person name="Sieber C.M."/>
            <person name="Emerson J.B."/>
            <person name="Anantharaman K."/>
            <person name="Thomas B.C."/>
            <person name="Malmstrom R."/>
            <person name="Stieglmeier M."/>
            <person name="Klingl A."/>
            <person name="Woyke T."/>
            <person name="Ryan C.M."/>
            <person name="Banfield J.F."/>
        </authorList>
    </citation>
    <scope>NUCLEOTIDE SEQUENCE [LARGE SCALE GENOMIC DNA]</scope>
    <source>
        <strain evidence="18">CG23_combo_of_CG06-09_8_20_14_all_41_10</strain>
    </source>
</reference>
<dbReference type="InterPro" id="IPR000212">
    <property type="entry name" value="DNA_helicase_UvrD/REP"/>
</dbReference>
<comment type="similarity">
    <text evidence="1">Belongs to the helicase family. UvrD subfamily.</text>
</comment>
<accession>A0A2G9ZMN6</accession>
<evidence type="ECO:0000313" key="18">
    <source>
        <dbReference type="EMBL" id="PIP34439.1"/>
    </source>
</evidence>
<protein>
    <recommendedName>
        <fullName evidence="13">DNA 3'-5' helicase</fullName>
        <ecNumber evidence="13">5.6.2.4</ecNumber>
    </recommendedName>
</protein>
<dbReference type="InterPro" id="IPR013986">
    <property type="entry name" value="DExx_box_DNA_helicase_dom_sf"/>
</dbReference>
<evidence type="ECO:0000256" key="15">
    <source>
        <dbReference type="PROSITE-ProRule" id="PRU00560"/>
    </source>
</evidence>
<dbReference type="Gene3D" id="3.90.320.10">
    <property type="match status" value="1"/>
</dbReference>
<evidence type="ECO:0000256" key="6">
    <source>
        <dbReference type="ARBA" id="ARBA00022806"/>
    </source>
</evidence>
<evidence type="ECO:0000256" key="1">
    <source>
        <dbReference type="ARBA" id="ARBA00009922"/>
    </source>
</evidence>
<evidence type="ECO:0000256" key="2">
    <source>
        <dbReference type="ARBA" id="ARBA00022722"/>
    </source>
</evidence>
<dbReference type="GO" id="GO:0000725">
    <property type="term" value="P:recombinational repair"/>
    <property type="evidence" value="ECO:0007669"/>
    <property type="project" value="TreeGrafter"/>
</dbReference>
<dbReference type="PROSITE" id="PS51198">
    <property type="entry name" value="UVRD_HELICASE_ATP_BIND"/>
    <property type="match status" value="1"/>
</dbReference>
<dbReference type="InterPro" id="IPR011604">
    <property type="entry name" value="PDDEXK-like_dom_sf"/>
</dbReference>
<dbReference type="EMBL" id="PCSE01000084">
    <property type="protein sequence ID" value="PIP34439.1"/>
    <property type="molecule type" value="Genomic_DNA"/>
</dbReference>
<dbReference type="EC" id="5.6.2.4" evidence="13"/>
<keyword evidence="8 15" id="KW-0067">ATP-binding</keyword>
<evidence type="ECO:0000256" key="4">
    <source>
        <dbReference type="ARBA" id="ARBA00022763"/>
    </source>
</evidence>
<dbReference type="Pfam" id="PF12705">
    <property type="entry name" value="PDDEXK_1"/>
    <property type="match status" value="1"/>
</dbReference>
<evidence type="ECO:0000256" key="12">
    <source>
        <dbReference type="ARBA" id="ARBA00034617"/>
    </source>
</evidence>
<evidence type="ECO:0000256" key="11">
    <source>
        <dbReference type="ARBA" id="ARBA00023235"/>
    </source>
</evidence>
<sequence>MSSELLANLNSSQLEAVTHDSGPLFLVAGAGTGKTTVLINRLAYLILEKKISPDDILLLTFTEKAAAEMEERADKVLPYGYFDLWINTFHGFSERLLRQHGLDIGLNPDFKLLNTTEQWVLIKRHLDELELDYYRPLGNPNKFIHEIIKHFSRLKDENISPQEYLTYANSLDKKGVAIPKKSTKKKVVDNDEEGEMEADRIKELARAYDIYNQILLDNNYLDFGDLIFYILKLFKERPNILQIYTDKFKYIMVDEFQDTNMAQYELLKLLAGEKLNLTVVGDDDQSVYKFRGASISNILQFKDDYPQAKEIVLTENYRSNQEILDKAYHFIQNNNPNRLEAKLKIDKRLVAKRTSSPSLSPHVKFLNFNNDHEAAAFVVEKIKSEYQARDDVSWLDFAILVRANDTADKYIKELKRQGLPYQFVSLKGLYFKPIILDIISYFKLLDNYHESAALFRVLNMDVFKVAYDDLVNITRVARTKVWSLYEALKNISAIDNISAESVNNINSLLNFVEAHSNLAKDTKPSRLFVRFVYDIGLFKTLDHDVDREIFSYLNQFYQKIKEFETADPDLRLKDFMEMISLEMEAGETGALRLDYDDADVVKVMTIHAAKGLEFKYVFVVDLVDKRFPTINRGERISIPEPLVKEKLGEGSDFHLGEERRLCYVAMTRAKDELYLTAAKDYGGAREKKPSRFIVEMGLDPELGNMALPLENDLMRDVQRLNNPISEEEKKVLLPQLPAKFSFSQLAAYTNCPLQYKLAFILRIPAPTDKPSLIFGQLMHKVLCEFMLPLLVNEEKRPGAIDNRRLMELYDQYWAGDGYESKARREEYKQKGREILQKFEKNLNNNLPQVLFLEKDFVFKIGGESIKGQIDRVDQLADGTLEIVDYKTGNPKEKLEWKDKRQLILYQLFLEDYLKVKVSTLSYYYLENGEKVSFVPKPKDIEKLQLEIIEEIKAIKSLDFTPTPDSIKCQFCDFRGICEFKK</sequence>
<keyword evidence="5 15" id="KW-0378">Hydrolase</keyword>
<dbReference type="InterPro" id="IPR014017">
    <property type="entry name" value="DNA_helicase_UvrD-like_C"/>
</dbReference>
<keyword evidence="11" id="KW-0413">Isomerase</keyword>
<dbReference type="PROSITE" id="PS51217">
    <property type="entry name" value="UVRD_HELICASE_CTER"/>
    <property type="match status" value="1"/>
</dbReference>
<dbReference type="Gene3D" id="1.10.10.160">
    <property type="match status" value="1"/>
</dbReference>
<evidence type="ECO:0000256" key="14">
    <source>
        <dbReference type="ARBA" id="ARBA00048988"/>
    </source>
</evidence>
<keyword evidence="7" id="KW-0269">Exonuclease</keyword>
<dbReference type="Pfam" id="PF13361">
    <property type="entry name" value="UvrD_C"/>
    <property type="match status" value="1"/>
</dbReference>
<keyword evidence="6 15" id="KW-0347">Helicase</keyword>
<evidence type="ECO:0000256" key="8">
    <source>
        <dbReference type="ARBA" id="ARBA00022840"/>
    </source>
</evidence>
<dbReference type="InterPro" id="IPR011335">
    <property type="entry name" value="Restrct_endonuc-II-like"/>
</dbReference>
<organism evidence="18 19">
    <name type="scientific">Candidatus Falkowbacteria bacterium CG23_combo_of_CG06-09_8_20_14_all_41_10</name>
    <dbReference type="NCBI Taxonomy" id="1974571"/>
    <lineage>
        <taxon>Bacteria</taxon>
        <taxon>Candidatus Falkowiibacteriota</taxon>
    </lineage>
</organism>
<comment type="catalytic activity">
    <reaction evidence="14">
        <text>ATP + H2O = ADP + phosphate + H(+)</text>
        <dbReference type="Rhea" id="RHEA:13065"/>
        <dbReference type="ChEBI" id="CHEBI:15377"/>
        <dbReference type="ChEBI" id="CHEBI:15378"/>
        <dbReference type="ChEBI" id="CHEBI:30616"/>
        <dbReference type="ChEBI" id="CHEBI:43474"/>
        <dbReference type="ChEBI" id="CHEBI:456216"/>
        <dbReference type="EC" id="5.6.2.4"/>
    </reaction>
</comment>
<feature type="domain" description="UvrD-like helicase ATP-binding" evidence="16">
    <location>
        <begin position="7"/>
        <end position="320"/>
    </location>
</feature>
<dbReference type="SUPFAM" id="SSF52540">
    <property type="entry name" value="P-loop containing nucleoside triphosphate hydrolases"/>
    <property type="match status" value="1"/>
</dbReference>
<dbReference type="SUPFAM" id="SSF52980">
    <property type="entry name" value="Restriction endonuclease-like"/>
    <property type="match status" value="1"/>
</dbReference>